<dbReference type="NCBIfam" id="TIGR02254">
    <property type="entry name" value="YjjG_YfnB"/>
    <property type="match status" value="1"/>
</dbReference>
<dbReference type="Gene3D" id="3.40.50.1000">
    <property type="entry name" value="HAD superfamily/HAD-like"/>
    <property type="match status" value="1"/>
</dbReference>
<dbReference type="SFLD" id="SFLDS00003">
    <property type="entry name" value="Haloacid_Dehalogenase"/>
    <property type="match status" value="1"/>
</dbReference>
<organism evidence="1 3">
    <name type="scientific">Lactiplantibacillus plantarum</name>
    <name type="common">Lactobacillus plantarum</name>
    <dbReference type="NCBI Taxonomy" id="1590"/>
    <lineage>
        <taxon>Bacteria</taxon>
        <taxon>Bacillati</taxon>
        <taxon>Bacillota</taxon>
        <taxon>Bacilli</taxon>
        <taxon>Lactobacillales</taxon>
        <taxon>Lactobacillaceae</taxon>
        <taxon>Lactiplantibacillus</taxon>
    </lineage>
</organism>
<evidence type="ECO:0000313" key="3">
    <source>
        <dbReference type="Proteomes" id="UP000076882"/>
    </source>
</evidence>
<dbReference type="GeneID" id="89670087"/>
<dbReference type="Pfam" id="PF00702">
    <property type="entry name" value="Hydrolase"/>
    <property type="match status" value="1"/>
</dbReference>
<evidence type="ECO:0000313" key="1">
    <source>
        <dbReference type="EMBL" id="KZU99000.1"/>
    </source>
</evidence>
<gene>
    <name evidence="2" type="ORF">JH395_03265</name>
    <name evidence="1" type="ORF">Lp19_0062</name>
</gene>
<dbReference type="NCBIfam" id="TIGR01549">
    <property type="entry name" value="HAD-SF-IA-v1"/>
    <property type="match status" value="1"/>
</dbReference>
<dbReference type="InterPro" id="IPR023198">
    <property type="entry name" value="PGP-like_dom2"/>
</dbReference>
<dbReference type="EMBL" id="LUXM01000001">
    <property type="protein sequence ID" value="KZU99000.1"/>
    <property type="molecule type" value="Genomic_DNA"/>
</dbReference>
<dbReference type="Gene3D" id="1.10.150.240">
    <property type="entry name" value="Putative phosphatase, domain 2"/>
    <property type="match status" value="1"/>
</dbReference>
<dbReference type="PRINTS" id="PR00413">
    <property type="entry name" value="HADHALOGNASE"/>
</dbReference>
<dbReference type="InterPro" id="IPR011951">
    <property type="entry name" value="HAD-SF_hydro_IA_YjjG/PynA"/>
</dbReference>
<evidence type="ECO:0000313" key="4">
    <source>
        <dbReference type="Proteomes" id="UP000595466"/>
    </source>
</evidence>
<dbReference type="KEGG" id="lpb:SH83_12130"/>
<protein>
    <submittedName>
        <fullName evidence="1">2-haloalkanoic acid dehalogenase</fullName>
    </submittedName>
    <submittedName>
        <fullName evidence="2">YjjG family noncanonical pyrimidine nucleotidase</fullName>
    </submittedName>
</protein>
<name>A0A0M0CKT3_LACPN</name>
<accession>A0A0M0CKT3</accession>
<dbReference type="AlphaFoldDB" id="A0A0M0CKT3"/>
<evidence type="ECO:0000313" key="2">
    <source>
        <dbReference type="EMBL" id="QQM61591.1"/>
    </source>
</evidence>
<dbReference type="PATRIC" id="fig|1590.142.peg.2597"/>
<dbReference type="SUPFAM" id="SSF56784">
    <property type="entry name" value="HAD-like"/>
    <property type="match status" value="1"/>
</dbReference>
<dbReference type="PANTHER" id="PTHR47478">
    <property type="match status" value="1"/>
</dbReference>
<dbReference type="Proteomes" id="UP000595466">
    <property type="component" value="Chromosome"/>
</dbReference>
<reference evidence="2 4" key="2">
    <citation type="submission" date="2020-12" db="EMBL/GenBank/DDBJ databases">
        <title>Whole genome sequencing of Lactobacillus plantarum PC518.</title>
        <authorList>
            <person name="Guo Q."/>
        </authorList>
    </citation>
    <scope>NUCLEOTIDE SEQUENCE [LARGE SCALE GENOMIC DNA]</scope>
    <source>
        <strain evidence="2 4">PC518</strain>
    </source>
</reference>
<dbReference type="PANTHER" id="PTHR47478:SF1">
    <property type="entry name" value="PYRIMIDINE 5'-NUCLEOTIDASE YJJG"/>
    <property type="match status" value="1"/>
</dbReference>
<dbReference type="GO" id="GO:0008253">
    <property type="term" value="F:5'-nucleotidase activity"/>
    <property type="evidence" value="ECO:0007669"/>
    <property type="project" value="InterPro"/>
</dbReference>
<sequence>MQYAIFDLDNTILDFDRAEAANLAAVFQHHGVTDIRRAENEYQAYNETVWQQIEQGADRDSLLDQRFQVFLGTLGITVDGPAVQQEYDQLLAHSYQVIPGAHELLRTLTNAGLTLLVGTNGIKHTQLSRLAGAHMTPYFDHIFISESIGYAKPNPHFFNAIHDQYPDMNATNTVMIGDSLRSDIAGAATVQLPSIWYNPQHAHNDTTIAPTYTVDNFKQLQKLLLTA</sequence>
<dbReference type="SFLD" id="SFLDG01129">
    <property type="entry name" value="C1.5:_HAD__Beta-PGM__Phosphata"/>
    <property type="match status" value="1"/>
</dbReference>
<dbReference type="InterPro" id="IPR006439">
    <property type="entry name" value="HAD-SF_hydro_IA"/>
</dbReference>
<dbReference type="InterPro" id="IPR052550">
    <property type="entry name" value="Pyrimidine_5'-ntase_YjjG"/>
</dbReference>
<proteinExistence type="predicted"/>
<dbReference type="InterPro" id="IPR036412">
    <property type="entry name" value="HAD-like_sf"/>
</dbReference>
<dbReference type="RefSeq" id="WP_021356578.1">
    <property type="nucleotide sequence ID" value="NZ_AP018405.1"/>
</dbReference>
<dbReference type="InterPro" id="IPR023214">
    <property type="entry name" value="HAD_sf"/>
</dbReference>
<dbReference type="EMBL" id="CP066817">
    <property type="protein sequence ID" value="QQM61591.1"/>
    <property type="molecule type" value="Genomic_DNA"/>
</dbReference>
<dbReference type="CDD" id="cd04305">
    <property type="entry name" value="HAD_Neu5Ac-Pase_like"/>
    <property type="match status" value="1"/>
</dbReference>
<dbReference type="Proteomes" id="UP000076882">
    <property type="component" value="Unassembled WGS sequence"/>
</dbReference>
<reference evidence="1 3" key="1">
    <citation type="submission" date="2016-03" db="EMBL/GenBank/DDBJ databases">
        <title>Comparative genomics of 54 Lactobacillus plantarum strains reveals genomic uncoupling from niche constraints.</title>
        <authorList>
            <person name="Martino M.E."/>
        </authorList>
    </citation>
    <scope>NUCLEOTIDE SEQUENCE [LARGE SCALE GENOMIC DNA]</scope>
    <source>
        <strain evidence="1 3">19.1</strain>
    </source>
</reference>